<dbReference type="InterPro" id="IPR012341">
    <property type="entry name" value="6hp_glycosidase-like_sf"/>
</dbReference>
<dbReference type="RefSeq" id="WP_397082116.1">
    <property type="nucleotide sequence ID" value="NZ_JBITGY010000004.1"/>
</dbReference>
<reference evidence="1 2" key="1">
    <citation type="submission" date="2024-10" db="EMBL/GenBank/DDBJ databases">
        <title>The Natural Products Discovery Center: Release of the First 8490 Sequenced Strains for Exploring Actinobacteria Biosynthetic Diversity.</title>
        <authorList>
            <person name="Kalkreuter E."/>
            <person name="Kautsar S.A."/>
            <person name="Yang D."/>
            <person name="Bader C.D."/>
            <person name="Teijaro C.N."/>
            <person name="Fluegel L."/>
            <person name="Davis C.M."/>
            <person name="Simpson J.R."/>
            <person name="Lauterbach L."/>
            <person name="Steele A.D."/>
            <person name="Gui C."/>
            <person name="Meng S."/>
            <person name="Li G."/>
            <person name="Viehrig K."/>
            <person name="Ye F."/>
            <person name="Su P."/>
            <person name="Kiefer A.F."/>
            <person name="Nichols A."/>
            <person name="Cepeda A.J."/>
            <person name="Yan W."/>
            <person name="Fan B."/>
            <person name="Jiang Y."/>
            <person name="Adhikari A."/>
            <person name="Zheng C.-J."/>
            <person name="Schuster L."/>
            <person name="Cowan T.M."/>
            <person name="Smanski M.J."/>
            <person name="Chevrette M.G."/>
            <person name="De Carvalho L.P.S."/>
            <person name="Shen B."/>
        </authorList>
    </citation>
    <scope>NUCLEOTIDE SEQUENCE [LARGE SCALE GENOMIC DNA]</scope>
    <source>
        <strain evidence="1 2">NPDC050545</strain>
    </source>
</reference>
<evidence type="ECO:0000313" key="2">
    <source>
        <dbReference type="Proteomes" id="UP001612741"/>
    </source>
</evidence>
<name>A0ABW7YSI3_9ACTN</name>
<gene>
    <name evidence="1" type="ORF">ACIBG2_15945</name>
</gene>
<evidence type="ECO:0008006" key="3">
    <source>
        <dbReference type="Google" id="ProtNLM"/>
    </source>
</evidence>
<dbReference type="Gene3D" id="1.50.10.10">
    <property type="match status" value="1"/>
</dbReference>
<comment type="caution">
    <text evidence="1">The sequence shown here is derived from an EMBL/GenBank/DDBJ whole genome shotgun (WGS) entry which is preliminary data.</text>
</comment>
<keyword evidence="2" id="KW-1185">Reference proteome</keyword>
<dbReference type="EMBL" id="JBITGY010000004">
    <property type="protein sequence ID" value="MFI6498882.1"/>
    <property type="molecule type" value="Genomic_DNA"/>
</dbReference>
<evidence type="ECO:0000313" key="1">
    <source>
        <dbReference type="EMBL" id="MFI6498882.1"/>
    </source>
</evidence>
<protein>
    <recommendedName>
        <fullName evidence="3">Glycoside hydrolase family 65</fullName>
    </recommendedName>
</protein>
<dbReference type="SUPFAM" id="SSF48208">
    <property type="entry name" value="Six-hairpin glycosidases"/>
    <property type="match status" value="1"/>
</dbReference>
<sequence>MIDREQLVRRHNPVLTRWHPSCTLSLGNGDFAVNVDGTGLQTFPEAHELPPRPALVTGPDGVRRLPRLRFDPDDFPVPLRIQSSWGWYATDPGRTHRLEDTRTAYRTRTGTVRYPDRMRLGPDGVASDDAGGWLYANPRRLDLGRIGLRFDPVLELTALCVELDLWTGSVHSVFCLGGAPVEVRTAVHPELDVLATRVRSPLLASGELAVAITFPGQRDPLSPGERLTEGAVSVPGGVERRVGDARYHVRVTTGGRIRADGHVRTSRYLRTGGSAPADTGAGPGLEVEAPGTELALSVAFSPVSADEPPCFDQVHKAAAEHWRAFWTTGAAVSFAGSTDPRAPELERRVVLSQYQTAVHCAGSAPPQESGLVHNSWGGKFHLEMHWWHAAHFAVWGRPELLERGLGWYREILPAARRTAAEQGYGGARWPKQVGPDGREAPSQVGPFLIWQQPHPIYYAELLRCNDVPGALERYAGLVFETAEFMASYAEPDAGGVFHLGPPLVPAQETYYPDRARTADPTFELAYWHWGLHVAQRWRERLGLERHPGWDMVLRRLARPAARQGVYPAVATEPYTVPDDHPSMLMALGFLPATPVIDRAIMSDTFDHVLRTWDLHTTWGWDYPVLAMCATRLDRPEAAVEALLMDTYKNHYLPSGHVPQFPGGLSVYLPANGGLLAAVALMAGRFPPGWRVTGEGLGVFPPDLPETGDPGLEPM</sequence>
<organism evidence="1 2">
    <name type="scientific">Nonomuraea typhae</name>
    <dbReference type="NCBI Taxonomy" id="2603600"/>
    <lineage>
        <taxon>Bacteria</taxon>
        <taxon>Bacillati</taxon>
        <taxon>Actinomycetota</taxon>
        <taxon>Actinomycetes</taxon>
        <taxon>Streptosporangiales</taxon>
        <taxon>Streptosporangiaceae</taxon>
        <taxon>Nonomuraea</taxon>
    </lineage>
</organism>
<dbReference type="Proteomes" id="UP001612741">
    <property type="component" value="Unassembled WGS sequence"/>
</dbReference>
<dbReference type="InterPro" id="IPR008928">
    <property type="entry name" value="6-hairpin_glycosidase_sf"/>
</dbReference>
<proteinExistence type="predicted"/>
<accession>A0ABW7YSI3</accession>